<evidence type="ECO:0000256" key="2">
    <source>
        <dbReference type="ARBA" id="ARBA00008226"/>
    </source>
</evidence>
<name>A0ABP7WNB7_9GAMM</name>
<proteinExistence type="inferred from homology"/>
<dbReference type="EC" id="6.1.1.14" evidence="11"/>
<keyword evidence="6 11" id="KW-0547">Nucleotide-binding</keyword>
<reference evidence="14" key="1">
    <citation type="journal article" date="2019" name="Int. J. Syst. Evol. Microbiol.">
        <title>The Global Catalogue of Microorganisms (GCM) 10K type strain sequencing project: providing services to taxonomists for standard genome sequencing and annotation.</title>
        <authorList>
            <consortium name="The Broad Institute Genomics Platform"/>
            <consortium name="The Broad Institute Genome Sequencing Center for Infectious Disease"/>
            <person name="Wu L."/>
            <person name="Ma J."/>
        </authorList>
    </citation>
    <scope>NUCLEOTIDE SEQUENCE [LARGE SCALE GENOMIC DNA]</scope>
    <source>
        <strain evidence="14">JCM 17304</strain>
    </source>
</reference>
<dbReference type="HAMAP" id="MF_00255">
    <property type="entry name" value="Gly_tRNA_synth_beta"/>
    <property type="match status" value="1"/>
</dbReference>
<keyword evidence="4 11" id="KW-0963">Cytoplasm</keyword>
<gene>
    <name evidence="11 13" type="primary">glyS</name>
    <name evidence="13" type="ORF">GCM10022414_15540</name>
</gene>
<comment type="subcellular location">
    <subcellularLocation>
        <location evidence="1 11">Cytoplasm</location>
    </subcellularLocation>
</comment>
<dbReference type="SUPFAM" id="SSF109604">
    <property type="entry name" value="HD-domain/PDEase-like"/>
    <property type="match status" value="1"/>
</dbReference>
<evidence type="ECO:0000259" key="12">
    <source>
        <dbReference type="Pfam" id="PF05746"/>
    </source>
</evidence>
<dbReference type="GO" id="GO:0016874">
    <property type="term" value="F:ligase activity"/>
    <property type="evidence" value="ECO:0007669"/>
    <property type="project" value="UniProtKB-KW"/>
</dbReference>
<comment type="similarity">
    <text evidence="2 11">Belongs to the class-II aminoacyl-tRNA synthetase family.</text>
</comment>
<dbReference type="InterPro" id="IPR015944">
    <property type="entry name" value="Gly-tRNA-synth_bsu"/>
</dbReference>
<dbReference type="PANTHER" id="PTHR30075">
    <property type="entry name" value="GLYCYL-TRNA SYNTHETASE"/>
    <property type="match status" value="1"/>
</dbReference>
<evidence type="ECO:0000313" key="14">
    <source>
        <dbReference type="Proteomes" id="UP001500392"/>
    </source>
</evidence>
<protein>
    <recommendedName>
        <fullName evidence="11">Glycine--tRNA ligase beta subunit</fullName>
        <ecNumber evidence="11">6.1.1.14</ecNumber>
    </recommendedName>
    <alternativeName>
        <fullName evidence="11">Glycyl-tRNA synthetase beta subunit</fullName>
        <shortName evidence="11">GlyRS</shortName>
    </alternativeName>
</protein>
<evidence type="ECO:0000256" key="9">
    <source>
        <dbReference type="ARBA" id="ARBA00023146"/>
    </source>
</evidence>
<dbReference type="Proteomes" id="UP001500392">
    <property type="component" value="Unassembled WGS sequence"/>
</dbReference>
<evidence type="ECO:0000256" key="7">
    <source>
        <dbReference type="ARBA" id="ARBA00022840"/>
    </source>
</evidence>
<dbReference type="InterPro" id="IPR006194">
    <property type="entry name" value="Gly-tRNA-synth_heterodimer"/>
</dbReference>
<sequence length="694" mass="75864">MSTRDLLIEIGTEELPPKALKGLSADFSTSISNQLNERALGFASLKSFATPRRLAVLICDLAETAADRKIEVWGPPASVAFDTDGNPSKAALAFAKKNQLDSSDLKNHIANDGKQDKLCLRSVVSGDQTTAIVAQITNTALAALPIAKRMRWGASRAEFVRPIHWLTIVYGEEVIGETIFDLRADRLSRGHRFHCNESLSITSAAAYEAILRDQGKVIADYDTRQQDIREQVTKLGESLGGKAIIDPDLLDEVTALVEWPVALAGSFEERFLKVPPEALVSSMKEHQKYFHVTDSNGKLMPNFITVANIESRDPQKVIDGNERVIRPRLSDAAFFFETDCKTSLETRREKLRTVVFQAKLGTIFDKTERVASLSAAIAKLLNTDPSSAVRAANLCKSDLVTEMVLEFDDLQGIAGYYYALNDGEAEDVALAMNEQYMPRFAGDVLPQTLTGTIVALADRLDTICGIFGIGQIPTGSKDPFALRRASLGVLRLITENGHDLDLQQLIDLAIAQHSTITPSEKLSATVLSYILERLKAGYEDSGIATEVFMAVSAKQLSKPLDINQRVNAVQAFTKLAEASALAAANKRVSNILAKVQGQIPTQIDENLLVETAEQTLAQQLNKQQATVMPLFAEARFEEGLKSLASLQSAVDDFFDKVMVNAEDPALKNNRLALLSQLQGLFLEVADISQLVTAK</sequence>
<comment type="catalytic activity">
    <reaction evidence="10 11">
        <text>tRNA(Gly) + glycine + ATP = glycyl-tRNA(Gly) + AMP + diphosphate</text>
        <dbReference type="Rhea" id="RHEA:16013"/>
        <dbReference type="Rhea" id="RHEA-COMP:9664"/>
        <dbReference type="Rhea" id="RHEA-COMP:9683"/>
        <dbReference type="ChEBI" id="CHEBI:30616"/>
        <dbReference type="ChEBI" id="CHEBI:33019"/>
        <dbReference type="ChEBI" id="CHEBI:57305"/>
        <dbReference type="ChEBI" id="CHEBI:78442"/>
        <dbReference type="ChEBI" id="CHEBI:78522"/>
        <dbReference type="ChEBI" id="CHEBI:456215"/>
        <dbReference type="EC" id="6.1.1.14"/>
    </reaction>
</comment>
<keyword evidence="14" id="KW-1185">Reference proteome</keyword>
<dbReference type="Gene3D" id="1.10.730.10">
    <property type="entry name" value="Isoleucyl-tRNA Synthetase, Domain 1"/>
    <property type="match status" value="1"/>
</dbReference>
<dbReference type="EMBL" id="BAABDM010000002">
    <property type="protein sequence ID" value="GAA4092813.1"/>
    <property type="molecule type" value="Genomic_DNA"/>
</dbReference>
<dbReference type="NCBIfam" id="TIGR00211">
    <property type="entry name" value="glyS"/>
    <property type="match status" value="1"/>
</dbReference>
<evidence type="ECO:0000256" key="3">
    <source>
        <dbReference type="ARBA" id="ARBA00011209"/>
    </source>
</evidence>
<comment type="caution">
    <text evidence="13">The sequence shown here is derived from an EMBL/GenBank/DDBJ whole genome shotgun (WGS) entry which is preliminary data.</text>
</comment>
<dbReference type="Pfam" id="PF05746">
    <property type="entry name" value="DALR_1"/>
    <property type="match status" value="1"/>
</dbReference>
<evidence type="ECO:0000256" key="4">
    <source>
        <dbReference type="ARBA" id="ARBA00022490"/>
    </source>
</evidence>
<dbReference type="PROSITE" id="PS50861">
    <property type="entry name" value="AA_TRNA_LIGASE_II_GLYAB"/>
    <property type="match status" value="1"/>
</dbReference>
<dbReference type="RefSeq" id="WP_344934295.1">
    <property type="nucleotide sequence ID" value="NZ_BAABDM010000002.1"/>
</dbReference>
<evidence type="ECO:0000313" key="13">
    <source>
        <dbReference type="EMBL" id="GAA4092813.1"/>
    </source>
</evidence>
<keyword evidence="7 11" id="KW-0067">ATP-binding</keyword>
<keyword evidence="5 11" id="KW-0436">Ligase</keyword>
<evidence type="ECO:0000256" key="6">
    <source>
        <dbReference type="ARBA" id="ARBA00022741"/>
    </source>
</evidence>
<keyword evidence="9 11" id="KW-0030">Aminoacyl-tRNA synthetase</keyword>
<feature type="domain" description="DALR anticodon binding" evidence="12">
    <location>
        <begin position="583"/>
        <end position="678"/>
    </location>
</feature>
<evidence type="ECO:0000256" key="10">
    <source>
        <dbReference type="ARBA" id="ARBA00047937"/>
    </source>
</evidence>
<evidence type="ECO:0000256" key="8">
    <source>
        <dbReference type="ARBA" id="ARBA00022917"/>
    </source>
</evidence>
<organism evidence="13 14">
    <name type="scientific">Zhongshania borealis</name>
    <dbReference type="NCBI Taxonomy" id="889488"/>
    <lineage>
        <taxon>Bacteria</taxon>
        <taxon>Pseudomonadati</taxon>
        <taxon>Pseudomonadota</taxon>
        <taxon>Gammaproteobacteria</taxon>
        <taxon>Cellvibrionales</taxon>
        <taxon>Spongiibacteraceae</taxon>
        <taxon>Zhongshania</taxon>
    </lineage>
</organism>
<comment type="subunit">
    <text evidence="3 11">Tetramer of two alpha and two beta subunits.</text>
</comment>
<accession>A0ABP7WNB7</accession>
<keyword evidence="8 11" id="KW-0648">Protein biosynthesis</keyword>
<dbReference type="PRINTS" id="PR01045">
    <property type="entry name" value="TRNASYNTHGB"/>
</dbReference>
<dbReference type="InterPro" id="IPR008909">
    <property type="entry name" value="DALR_anticod-bd"/>
</dbReference>
<dbReference type="PANTHER" id="PTHR30075:SF2">
    <property type="entry name" value="GLYCINE--TRNA LIGASE, CHLOROPLASTIC_MITOCHONDRIAL 2"/>
    <property type="match status" value="1"/>
</dbReference>
<evidence type="ECO:0000256" key="1">
    <source>
        <dbReference type="ARBA" id="ARBA00004496"/>
    </source>
</evidence>
<dbReference type="Pfam" id="PF02092">
    <property type="entry name" value="tRNA_synt_2f"/>
    <property type="match status" value="1"/>
</dbReference>
<evidence type="ECO:0000256" key="11">
    <source>
        <dbReference type="HAMAP-Rule" id="MF_00255"/>
    </source>
</evidence>
<evidence type="ECO:0000256" key="5">
    <source>
        <dbReference type="ARBA" id="ARBA00022598"/>
    </source>
</evidence>